<dbReference type="Proteomes" id="UP000799766">
    <property type="component" value="Unassembled WGS sequence"/>
</dbReference>
<dbReference type="PROSITE" id="PS50217">
    <property type="entry name" value="BZIP"/>
    <property type="match status" value="1"/>
</dbReference>
<feature type="region of interest" description="Disordered" evidence="2">
    <location>
        <begin position="1"/>
        <end position="75"/>
    </location>
</feature>
<keyword evidence="5" id="KW-1185">Reference proteome</keyword>
<evidence type="ECO:0000313" key="5">
    <source>
        <dbReference type="Proteomes" id="UP000799766"/>
    </source>
</evidence>
<protein>
    <recommendedName>
        <fullName evidence="3">BZIP domain-containing protein</fullName>
    </recommendedName>
</protein>
<organism evidence="4 5">
    <name type="scientific">Lineolata rhizophorae</name>
    <dbReference type="NCBI Taxonomy" id="578093"/>
    <lineage>
        <taxon>Eukaryota</taxon>
        <taxon>Fungi</taxon>
        <taxon>Dikarya</taxon>
        <taxon>Ascomycota</taxon>
        <taxon>Pezizomycotina</taxon>
        <taxon>Dothideomycetes</taxon>
        <taxon>Dothideomycetes incertae sedis</taxon>
        <taxon>Lineolatales</taxon>
        <taxon>Lineolataceae</taxon>
        <taxon>Lineolata</taxon>
    </lineage>
</organism>
<keyword evidence="1" id="KW-0175">Coiled coil</keyword>
<dbReference type="AlphaFoldDB" id="A0A6A6P8Y5"/>
<sequence length="120" mass="13290">STSQPLFTVSSSTEPLYGSSAPNLSPSATFEPSPASSNSDSRVHTKSSSRGPSPPSSTTESKIIEKRQRNTLAARKYRQKRLDRIAELERALEDVSRERDDLRVQLARRDAEVTTLRGIM</sequence>
<evidence type="ECO:0000256" key="2">
    <source>
        <dbReference type="SAM" id="MobiDB-lite"/>
    </source>
</evidence>
<dbReference type="GO" id="GO:0000981">
    <property type="term" value="F:DNA-binding transcription factor activity, RNA polymerase II-specific"/>
    <property type="evidence" value="ECO:0007669"/>
    <property type="project" value="TreeGrafter"/>
</dbReference>
<evidence type="ECO:0000256" key="1">
    <source>
        <dbReference type="SAM" id="Coils"/>
    </source>
</evidence>
<dbReference type="Pfam" id="PF07716">
    <property type="entry name" value="bZIP_2"/>
    <property type="match status" value="1"/>
</dbReference>
<dbReference type="PANTHER" id="PTHR23334:SF20">
    <property type="entry name" value="BASIC LEUCINE ZIPPER 24"/>
    <property type="match status" value="1"/>
</dbReference>
<feature type="coiled-coil region" evidence="1">
    <location>
        <begin position="78"/>
        <end position="112"/>
    </location>
</feature>
<dbReference type="SUPFAM" id="SSF57959">
    <property type="entry name" value="Leucine zipper domain"/>
    <property type="match status" value="1"/>
</dbReference>
<dbReference type="InterPro" id="IPR004827">
    <property type="entry name" value="bZIP"/>
</dbReference>
<proteinExistence type="predicted"/>
<name>A0A6A6P8Y5_9PEZI</name>
<dbReference type="EMBL" id="MU001673">
    <property type="protein sequence ID" value="KAF2460242.1"/>
    <property type="molecule type" value="Genomic_DNA"/>
</dbReference>
<dbReference type="CDD" id="cd12193">
    <property type="entry name" value="bZIP_GCN4"/>
    <property type="match status" value="1"/>
</dbReference>
<accession>A0A6A6P8Y5</accession>
<gene>
    <name evidence="4" type="ORF">BDY21DRAFT_270847</name>
</gene>
<evidence type="ECO:0000259" key="3">
    <source>
        <dbReference type="PROSITE" id="PS50217"/>
    </source>
</evidence>
<reference evidence="4" key="1">
    <citation type="journal article" date="2020" name="Stud. Mycol.">
        <title>101 Dothideomycetes genomes: a test case for predicting lifestyles and emergence of pathogens.</title>
        <authorList>
            <person name="Haridas S."/>
            <person name="Albert R."/>
            <person name="Binder M."/>
            <person name="Bloem J."/>
            <person name="Labutti K."/>
            <person name="Salamov A."/>
            <person name="Andreopoulos B."/>
            <person name="Baker S."/>
            <person name="Barry K."/>
            <person name="Bills G."/>
            <person name="Bluhm B."/>
            <person name="Cannon C."/>
            <person name="Castanera R."/>
            <person name="Culley D."/>
            <person name="Daum C."/>
            <person name="Ezra D."/>
            <person name="Gonzalez J."/>
            <person name="Henrissat B."/>
            <person name="Kuo A."/>
            <person name="Liang C."/>
            <person name="Lipzen A."/>
            <person name="Lutzoni F."/>
            <person name="Magnuson J."/>
            <person name="Mondo S."/>
            <person name="Nolan M."/>
            <person name="Ohm R."/>
            <person name="Pangilinan J."/>
            <person name="Park H.-J."/>
            <person name="Ramirez L."/>
            <person name="Alfaro M."/>
            <person name="Sun H."/>
            <person name="Tritt A."/>
            <person name="Yoshinaga Y."/>
            <person name="Zwiers L.-H."/>
            <person name="Turgeon B."/>
            <person name="Goodwin S."/>
            <person name="Spatafora J."/>
            <person name="Crous P."/>
            <person name="Grigoriev I."/>
        </authorList>
    </citation>
    <scope>NUCLEOTIDE SEQUENCE</scope>
    <source>
        <strain evidence="4">ATCC 16933</strain>
    </source>
</reference>
<dbReference type="GO" id="GO:0000978">
    <property type="term" value="F:RNA polymerase II cis-regulatory region sequence-specific DNA binding"/>
    <property type="evidence" value="ECO:0007669"/>
    <property type="project" value="TreeGrafter"/>
</dbReference>
<feature type="non-terminal residue" evidence="4">
    <location>
        <position position="1"/>
    </location>
</feature>
<dbReference type="GO" id="GO:0006351">
    <property type="term" value="P:DNA-templated transcription"/>
    <property type="evidence" value="ECO:0007669"/>
    <property type="project" value="InterPro"/>
</dbReference>
<feature type="compositionally biased region" description="Polar residues" evidence="2">
    <location>
        <begin position="1"/>
        <end position="40"/>
    </location>
</feature>
<dbReference type="InterPro" id="IPR031106">
    <property type="entry name" value="C/EBP"/>
</dbReference>
<dbReference type="InterPro" id="IPR046347">
    <property type="entry name" value="bZIP_sf"/>
</dbReference>
<feature type="non-terminal residue" evidence="4">
    <location>
        <position position="120"/>
    </location>
</feature>
<feature type="domain" description="BZIP" evidence="3">
    <location>
        <begin position="60"/>
        <end position="120"/>
    </location>
</feature>
<dbReference type="Gene3D" id="1.20.5.170">
    <property type="match status" value="1"/>
</dbReference>
<dbReference type="PROSITE" id="PS00036">
    <property type="entry name" value="BZIP_BASIC"/>
    <property type="match status" value="1"/>
</dbReference>
<dbReference type="OrthoDB" id="2257100at2759"/>
<evidence type="ECO:0000313" key="4">
    <source>
        <dbReference type="EMBL" id="KAF2460242.1"/>
    </source>
</evidence>
<feature type="compositionally biased region" description="Low complexity" evidence="2">
    <location>
        <begin position="46"/>
        <end position="61"/>
    </location>
</feature>
<dbReference type="PANTHER" id="PTHR23334">
    <property type="entry name" value="CCAAT/ENHANCER BINDING PROTEIN"/>
    <property type="match status" value="1"/>
</dbReference>